<dbReference type="Gene3D" id="1.20.144.10">
    <property type="entry name" value="Phosphatidic acid phosphatase type 2/haloperoxidase"/>
    <property type="match status" value="1"/>
</dbReference>
<organism evidence="16 17">
    <name type="scientific">Sciurus carolinensis</name>
    <name type="common">Eastern gray squirrel</name>
    <dbReference type="NCBI Taxonomy" id="30640"/>
    <lineage>
        <taxon>Eukaryota</taxon>
        <taxon>Metazoa</taxon>
        <taxon>Chordata</taxon>
        <taxon>Craniata</taxon>
        <taxon>Vertebrata</taxon>
        <taxon>Euteleostomi</taxon>
        <taxon>Mammalia</taxon>
        <taxon>Eutheria</taxon>
        <taxon>Euarchontoglires</taxon>
        <taxon>Glires</taxon>
        <taxon>Rodentia</taxon>
        <taxon>Sciuromorpha</taxon>
        <taxon>Sciuridae</taxon>
        <taxon>Sciurinae</taxon>
        <taxon>Sciurini</taxon>
        <taxon>Sciurus</taxon>
    </lineage>
</organism>
<keyword evidence="7" id="KW-0325">Glycoprotein</keyword>
<feature type="transmembrane region" description="Helical" evidence="14">
    <location>
        <begin position="295"/>
        <end position="318"/>
    </location>
</feature>
<evidence type="ECO:0000259" key="15">
    <source>
        <dbReference type="SMART" id="SM00014"/>
    </source>
</evidence>
<evidence type="ECO:0000256" key="14">
    <source>
        <dbReference type="SAM" id="Phobius"/>
    </source>
</evidence>
<dbReference type="SMART" id="SM00014">
    <property type="entry name" value="acidPPc"/>
    <property type="match status" value="1"/>
</dbReference>
<keyword evidence="17" id="KW-1185">Reference proteome</keyword>
<dbReference type="Pfam" id="PF01569">
    <property type="entry name" value="PAP2"/>
    <property type="match status" value="1"/>
</dbReference>
<evidence type="ECO:0000313" key="16">
    <source>
        <dbReference type="EMBL" id="MBZ3869048.1"/>
    </source>
</evidence>
<evidence type="ECO:0000256" key="10">
    <source>
        <dbReference type="ARBA" id="ARBA00081262"/>
    </source>
</evidence>
<evidence type="ECO:0000256" key="1">
    <source>
        <dbReference type="ARBA" id="ARBA00004141"/>
    </source>
</evidence>
<evidence type="ECO:0000256" key="3">
    <source>
        <dbReference type="ARBA" id="ARBA00022553"/>
    </source>
</evidence>
<feature type="domain" description="Phosphatidic acid phosphatase type 2/haloperoxidase" evidence="15">
    <location>
        <begin position="414"/>
        <end position="565"/>
    </location>
</feature>
<feature type="transmembrane region" description="Helical" evidence="14">
    <location>
        <begin position="410"/>
        <end position="430"/>
    </location>
</feature>
<sequence>MGQGDPQGYSSYACSAPRTAPSSHQDLHNKPLETSSSKVKGKTTVMIPDSQKFLRCELESLKSQLQAQTKAFEFLNHSVTMLEKESCLQQIKIQQLEEVLSPVGRQAEKEGHKWDTEQSRQELYGALAQGLRGLQKTLRDSEEVQRVRTTRCLQLLAQEIRDSKKFLWEELELVREEVTFIYQKLQAQEEEIAQNLVNIQKMQKTQVKCRKVLTKMKQQGYEPSAWPETEETPLGGNGCWKDDLQKELSDIWSAVHGLQNSIDGLTMSSGVHPRASSLRGPAFTMAGGRPHPKRSFSIIPCFVFVESVLLGIVVLLAYRLEFTDTFPVHTQGFFCYDSTYAKPYPGPEAASRAPPALIYALVTAGPTLTILLGELARAFFPAPPSASPIIGESTIVSGACCRFSPPLRRLVRFLGVYSFGLFTTTIFANAGQVVTGNPTPHFLSVCRPNYTALGCPPPSPDRPGPDRFVTDQGACAGSPSLVAAARRAFPCKDAALCAYAVTYTAMYVTFVFRVKGSRLVKPSLCLALLCPAFLVGVVRVAEYRNHWSDVLAGFLTGAAIATFLVTCVVHNFQSRPPSGRRLSPWEDLGQAPTVDSPLEKLSVAQEPEACRPHSTPARLTPSSSGKTALLFAAALEAAGEGRGPVLFLTRRPLQSLPRSTGAALDPLRLQKIRFQYPPSTRELLRLLCSAHEAPGPAPSLLLLDGLEEYLAEDPGPQEAAYLAALLLDTVAYFSHRGGPNRDCGLMVALQTQEEGDSGEALQLALLQRYFPAQCWLQPDAPGPGECRIRACLEPSGLGPRTEWCVTFQLDGEMKITRWPTQAYDPSSVKSSSPGGQP</sequence>
<keyword evidence="6 14" id="KW-0472">Membrane</keyword>
<keyword evidence="4 14" id="KW-0812">Transmembrane</keyword>
<dbReference type="PANTHER" id="PTHR34533:SF1">
    <property type="entry name" value="COILED-COIL DOMAIN-CONTAINING PROTEIN 159"/>
    <property type="match status" value="1"/>
</dbReference>
<dbReference type="FunFam" id="1.20.144.10:FF:000006">
    <property type="entry name" value="Phospholipid phosphatase-related protein type 2 isoform X1"/>
    <property type="match status" value="1"/>
</dbReference>
<dbReference type="GO" id="GO:0016020">
    <property type="term" value="C:membrane"/>
    <property type="evidence" value="ECO:0007669"/>
    <property type="project" value="UniProtKB-SubCell"/>
</dbReference>
<evidence type="ECO:0000256" key="11">
    <source>
        <dbReference type="ARBA" id="ARBA00082653"/>
    </source>
</evidence>
<evidence type="ECO:0000256" key="2">
    <source>
        <dbReference type="ARBA" id="ARBA00008816"/>
    </source>
</evidence>
<gene>
    <name evidence="16" type="ORF">SUZIE_100990</name>
</gene>
<comment type="caution">
    <text evidence="16">The sequence shown here is derived from an EMBL/GenBank/DDBJ whole genome shotgun (WGS) entry which is preliminary data.</text>
</comment>
<keyword evidence="5 14" id="KW-1133">Transmembrane helix</keyword>
<evidence type="ECO:0000256" key="8">
    <source>
        <dbReference type="ARBA" id="ARBA00069375"/>
    </source>
</evidence>
<dbReference type="InterPro" id="IPR000326">
    <property type="entry name" value="PAP2/HPO"/>
</dbReference>
<evidence type="ECO:0000256" key="9">
    <source>
        <dbReference type="ARBA" id="ARBA00079139"/>
    </source>
</evidence>
<dbReference type="InterPro" id="IPR039284">
    <property type="entry name" value="CCDC159/163"/>
</dbReference>
<dbReference type="AlphaFoldDB" id="A0AA41MC14"/>
<keyword evidence="12" id="KW-0175">Coiled coil</keyword>
<dbReference type="EMBL" id="JAATJV010132214">
    <property type="protein sequence ID" value="MBZ3869048.1"/>
    <property type="molecule type" value="Genomic_DNA"/>
</dbReference>
<proteinExistence type="inferred from homology"/>
<evidence type="ECO:0000256" key="4">
    <source>
        <dbReference type="ARBA" id="ARBA00022692"/>
    </source>
</evidence>
<comment type="subcellular location">
    <subcellularLocation>
        <location evidence="1">Membrane</location>
        <topology evidence="1">Multi-pass membrane protein</topology>
    </subcellularLocation>
</comment>
<comment type="similarity">
    <text evidence="2">Belongs to the PA-phosphatase related phosphoesterase family.</text>
</comment>
<reference evidence="16" key="1">
    <citation type="submission" date="2020-03" db="EMBL/GenBank/DDBJ databases">
        <title>Studies in the Genomics of Life Span.</title>
        <authorList>
            <person name="Glass D."/>
        </authorList>
    </citation>
    <scope>NUCLEOTIDE SEQUENCE</scope>
    <source>
        <strain evidence="16">SUZIE</strain>
        <tissue evidence="16">Muscle</tissue>
    </source>
</reference>
<keyword evidence="3" id="KW-0597">Phosphoprotein</keyword>
<feature type="transmembrane region" description="Helical" evidence="14">
    <location>
        <begin position="519"/>
        <end position="538"/>
    </location>
</feature>
<evidence type="ECO:0000256" key="13">
    <source>
        <dbReference type="SAM" id="MobiDB-lite"/>
    </source>
</evidence>
<evidence type="ECO:0000313" key="17">
    <source>
        <dbReference type="Proteomes" id="UP001166674"/>
    </source>
</evidence>
<feature type="transmembrane region" description="Helical" evidence="14">
    <location>
        <begin position="493"/>
        <end position="512"/>
    </location>
</feature>
<feature type="region of interest" description="Disordered" evidence="13">
    <location>
        <begin position="1"/>
        <end position="43"/>
    </location>
</feature>
<dbReference type="SUPFAM" id="SSF48317">
    <property type="entry name" value="Acid phosphatase/Vanadium-dependent haloperoxidase"/>
    <property type="match status" value="1"/>
</dbReference>
<feature type="transmembrane region" description="Helical" evidence="14">
    <location>
        <begin position="550"/>
        <end position="572"/>
    </location>
</feature>
<evidence type="ECO:0000256" key="12">
    <source>
        <dbReference type="SAM" id="Coils"/>
    </source>
</evidence>
<dbReference type="PANTHER" id="PTHR34533">
    <property type="entry name" value="TRANSMEMBRANE PROTEIN CCDC163"/>
    <property type="match status" value="1"/>
</dbReference>
<dbReference type="InterPro" id="IPR036938">
    <property type="entry name" value="PAP2/HPO_sf"/>
</dbReference>
<name>A0AA41MC14_SCICA</name>
<evidence type="ECO:0000256" key="5">
    <source>
        <dbReference type="ARBA" id="ARBA00022989"/>
    </source>
</evidence>
<feature type="coiled-coil region" evidence="12">
    <location>
        <begin position="171"/>
        <end position="205"/>
    </location>
</feature>
<accession>A0AA41MC14</accession>
<evidence type="ECO:0000256" key="7">
    <source>
        <dbReference type="ARBA" id="ARBA00023180"/>
    </source>
</evidence>
<dbReference type="Proteomes" id="UP001166674">
    <property type="component" value="Unassembled WGS sequence"/>
</dbReference>
<protein>
    <recommendedName>
        <fullName evidence="8">Phospholipid phosphatase-related protein type 2</fullName>
    </recommendedName>
    <alternativeName>
        <fullName evidence="9">Inactive phospholipid phosphatase PLPPR2</fullName>
    </alternativeName>
    <alternativeName>
        <fullName evidence="10">Lipid phosphate phosphatase-related protein type 2</fullName>
    </alternativeName>
    <alternativeName>
        <fullName evidence="11">Plasticity-related gene 4 protein</fullName>
    </alternativeName>
</protein>
<evidence type="ECO:0000256" key="6">
    <source>
        <dbReference type="ARBA" id="ARBA00023136"/>
    </source>
</evidence>
<dbReference type="CDD" id="cd03384">
    <property type="entry name" value="PAP2_wunen"/>
    <property type="match status" value="1"/>
</dbReference>